<dbReference type="NCBIfam" id="TIGR04446">
    <property type="entry name" value="pren_cyc_PirE"/>
    <property type="match status" value="1"/>
</dbReference>
<dbReference type="Pfam" id="PF19158">
    <property type="entry name" value="DUF5840"/>
    <property type="match status" value="1"/>
</dbReference>
<sequence length="53" mass="5727">MKVKNLNPRQTAPVKRENITTVTVAVDGNAIAPSTYCDIETRMCTPFASDGAE</sequence>
<protein>
    <submittedName>
        <fullName evidence="1">Anacyclamide/piricyclamide family prenylated cyclic peptide</fullName>
    </submittedName>
</protein>
<dbReference type="Proteomes" id="UP000176944">
    <property type="component" value="Chromosome"/>
</dbReference>
<reference evidence="2" key="1">
    <citation type="submission" date="2016-10" db="EMBL/GenBank/DDBJ databases">
        <title>Comparative genomics uncovers the prolific and rare metabolic potential of the cyanobacterial genus Moorea.</title>
        <authorList>
            <person name="Leao T."/>
            <person name="Castelao G."/>
            <person name="Korobeynikov A."/>
            <person name="Monroe E.A."/>
            <person name="Podell S."/>
            <person name="Glukhov E."/>
            <person name="Allen E."/>
            <person name="Gerwick W.H."/>
            <person name="Gerwick L."/>
        </authorList>
    </citation>
    <scope>NUCLEOTIDE SEQUENCE [LARGE SCALE GENOMIC DNA]</scope>
    <source>
        <strain evidence="2">JHB</strain>
    </source>
</reference>
<accession>A0A1D9G302</accession>
<dbReference type="EMBL" id="CP017708">
    <property type="protein sequence ID" value="AOY81983.1"/>
    <property type="molecule type" value="Genomic_DNA"/>
</dbReference>
<evidence type="ECO:0000313" key="2">
    <source>
        <dbReference type="Proteomes" id="UP000176944"/>
    </source>
</evidence>
<dbReference type="AlphaFoldDB" id="A0A1D9G302"/>
<organism evidence="1 2">
    <name type="scientific">Moorena producens (strain JHB)</name>
    <dbReference type="NCBI Taxonomy" id="1454205"/>
    <lineage>
        <taxon>Bacteria</taxon>
        <taxon>Bacillati</taxon>
        <taxon>Cyanobacteriota</taxon>
        <taxon>Cyanophyceae</taxon>
        <taxon>Coleofasciculales</taxon>
        <taxon>Coleofasciculaceae</taxon>
        <taxon>Moorena</taxon>
    </lineage>
</organism>
<gene>
    <name evidence="1" type="ORF">BJP36_20835</name>
</gene>
<dbReference type="InterPro" id="IPR031036">
    <property type="entry name" value="Pren_cyc_PirE"/>
</dbReference>
<name>A0A1D9G302_MOOP1</name>
<evidence type="ECO:0000313" key="1">
    <source>
        <dbReference type="EMBL" id="AOY81983.1"/>
    </source>
</evidence>
<proteinExistence type="predicted"/>